<feature type="domain" description="AMP-dependent synthetase/ligase" evidence="1">
    <location>
        <begin position="34"/>
        <end position="317"/>
    </location>
</feature>
<comment type="caution">
    <text evidence="2">The sequence shown here is derived from an EMBL/GenBank/DDBJ whole genome shotgun (WGS) entry which is preliminary data.</text>
</comment>
<dbReference type="PANTHER" id="PTHR43767">
    <property type="entry name" value="LONG-CHAIN-FATTY-ACID--COA LIGASE"/>
    <property type="match status" value="1"/>
</dbReference>
<dbReference type="AlphaFoldDB" id="A0A9D4PH25"/>
<dbReference type="PROSITE" id="PS00455">
    <property type="entry name" value="AMP_BINDING"/>
    <property type="match status" value="1"/>
</dbReference>
<dbReference type="InterPro" id="IPR042099">
    <property type="entry name" value="ANL_N_sf"/>
</dbReference>
<dbReference type="VEuPathDB" id="VectorBase:RSAN_031249"/>
<dbReference type="InterPro" id="IPR050237">
    <property type="entry name" value="ATP-dep_AMP-bd_enzyme"/>
</dbReference>
<dbReference type="PANTHER" id="PTHR43767:SF1">
    <property type="entry name" value="NONRIBOSOMAL PEPTIDE SYNTHASE PES1 (EUROFUNG)-RELATED"/>
    <property type="match status" value="1"/>
</dbReference>
<dbReference type="Pfam" id="PF00501">
    <property type="entry name" value="AMP-binding"/>
    <property type="match status" value="1"/>
</dbReference>
<name>A0A9D4PH25_RHISA</name>
<organism evidence="2 3">
    <name type="scientific">Rhipicephalus sanguineus</name>
    <name type="common">Brown dog tick</name>
    <name type="synonym">Ixodes sanguineus</name>
    <dbReference type="NCBI Taxonomy" id="34632"/>
    <lineage>
        <taxon>Eukaryota</taxon>
        <taxon>Metazoa</taxon>
        <taxon>Ecdysozoa</taxon>
        <taxon>Arthropoda</taxon>
        <taxon>Chelicerata</taxon>
        <taxon>Arachnida</taxon>
        <taxon>Acari</taxon>
        <taxon>Parasitiformes</taxon>
        <taxon>Ixodida</taxon>
        <taxon>Ixodoidea</taxon>
        <taxon>Ixodidae</taxon>
        <taxon>Rhipicephalinae</taxon>
        <taxon>Rhipicephalus</taxon>
        <taxon>Rhipicephalus</taxon>
    </lineage>
</organism>
<dbReference type="EMBL" id="JABSTV010001254">
    <property type="protein sequence ID" value="KAH7939470.1"/>
    <property type="molecule type" value="Genomic_DNA"/>
</dbReference>
<protein>
    <recommendedName>
        <fullName evidence="1">AMP-dependent synthetase/ligase domain-containing protein</fullName>
    </recommendedName>
</protein>
<gene>
    <name evidence="2" type="ORF">HPB52_012776</name>
</gene>
<reference evidence="2" key="1">
    <citation type="journal article" date="2020" name="Cell">
        <title>Large-Scale Comparative Analyses of Tick Genomes Elucidate Their Genetic Diversity and Vector Capacities.</title>
        <authorList>
            <consortium name="Tick Genome and Microbiome Consortium (TIGMIC)"/>
            <person name="Jia N."/>
            <person name="Wang J."/>
            <person name="Shi W."/>
            <person name="Du L."/>
            <person name="Sun Y."/>
            <person name="Zhan W."/>
            <person name="Jiang J.F."/>
            <person name="Wang Q."/>
            <person name="Zhang B."/>
            <person name="Ji P."/>
            <person name="Bell-Sakyi L."/>
            <person name="Cui X.M."/>
            <person name="Yuan T.T."/>
            <person name="Jiang B.G."/>
            <person name="Yang W.F."/>
            <person name="Lam T.T."/>
            <person name="Chang Q.C."/>
            <person name="Ding S.J."/>
            <person name="Wang X.J."/>
            <person name="Zhu J.G."/>
            <person name="Ruan X.D."/>
            <person name="Zhao L."/>
            <person name="Wei J.T."/>
            <person name="Ye R.Z."/>
            <person name="Que T.C."/>
            <person name="Du C.H."/>
            <person name="Zhou Y.H."/>
            <person name="Cheng J.X."/>
            <person name="Dai P.F."/>
            <person name="Guo W.B."/>
            <person name="Han X.H."/>
            <person name="Huang E.J."/>
            <person name="Li L.F."/>
            <person name="Wei W."/>
            <person name="Gao Y.C."/>
            <person name="Liu J.Z."/>
            <person name="Shao H.Z."/>
            <person name="Wang X."/>
            <person name="Wang C.C."/>
            <person name="Yang T.C."/>
            <person name="Huo Q.B."/>
            <person name="Li W."/>
            <person name="Chen H.Y."/>
            <person name="Chen S.E."/>
            <person name="Zhou L.G."/>
            <person name="Ni X.B."/>
            <person name="Tian J.H."/>
            <person name="Sheng Y."/>
            <person name="Liu T."/>
            <person name="Pan Y.S."/>
            <person name="Xia L.Y."/>
            <person name="Li J."/>
            <person name="Zhao F."/>
            <person name="Cao W.C."/>
        </authorList>
    </citation>
    <scope>NUCLEOTIDE SEQUENCE</scope>
    <source>
        <strain evidence="2">Rsan-2018</strain>
    </source>
</reference>
<dbReference type="InterPro" id="IPR000873">
    <property type="entry name" value="AMP-dep_synth/lig_dom"/>
</dbReference>
<evidence type="ECO:0000313" key="3">
    <source>
        <dbReference type="Proteomes" id="UP000821837"/>
    </source>
</evidence>
<accession>A0A9D4PH25</accession>
<sequence length="328" mass="36915">MTRTPIKDGVVSSPYPPIELPQNESFYQLVTRRFLQHADQPALVRSGERLTFPAVLSLMERYANGFQRHGVSCGSRVCVNVSNSAESLVAAYSLCCLGAAVVLMKPTLPEREVLHHVEDSHPDYILTEKQNSEMILNIHKKYKFKEKKVANSKNHGFEDTTNHVLLYVYTSGTTGLPKAVEVSVFAFNTSVELCRAGEFYNEDDVVLGWNPVTHTSGFLLSMAAFICGAMVVPSQWRLSPKDFVEIVNEHKVTSMCAFPTAIRQLVFQLNEGLVPSLKRIMMCGTSSTEDLYQRILQVFQLESLRNGYGMSEAFRVSYRHTGEHHWIS</sequence>
<dbReference type="InterPro" id="IPR020845">
    <property type="entry name" value="AMP-binding_CS"/>
</dbReference>
<dbReference type="SUPFAM" id="SSF56801">
    <property type="entry name" value="Acetyl-CoA synthetase-like"/>
    <property type="match status" value="1"/>
</dbReference>
<proteinExistence type="predicted"/>
<reference evidence="2" key="2">
    <citation type="submission" date="2021-09" db="EMBL/GenBank/DDBJ databases">
        <authorList>
            <person name="Jia N."/>
            <person name="Wang J."/>
            <person name="Shi W."/>
            <person name="Du L."/>
            <person name="Sun Y."/>
            <person name="Zhan W."/>
            <person name="Jiang J."/>
            <person name="Wang Q."/>
            <person name="Zhang B."/>
            <person name="Ji P."/>
            <person name="Sakyi L.B."/>
            <person name="Cui X."/>
            <person name="Yuan T."/>
            <person name="Jiang B."/>
            <person name="Yang W."/>
            <person name="Lam T.T.-Y."/>
            <person name="Chang Q."/>
            <person name="Ding S."/>
            <person name="Wang X."/>
            <person name="Zhu J."/>
            <person name="Ruan X."/>
            <person name="Zhao L."/>
            <person name="Wei J."/>
            <person name="Que T."/>
            <person name="Du C."/>
            <person name="Cheng J."/>
            <person name="Dai P."/>
            <person name="Han X."/>
            <person name="Huang E."/>
            <person name="Gao Y."/>
            <person name="Liu J."/>
            <person name="Shao H."/>
            <person name="Ye R."/>
            <person name="Li L."/>
            <person name="Wei W."/>
            <person name="Wang X."/>
            <person name="Wang C."/>
            <person name="Huo Q."/>
            <person name="Li W."/>
            <person name="Guo W."/>
            <person name="Chen H."/>
            <person name="Chen S."/>
            <person name="Zhou L."/>
            <person name="Zhou L."/>
            <person name="Ni X."/>
            <person name="Tian J."/>
            <person name="Zhou Y."/>
            <person name="Sheng Y."/>
            <person name="Liu T."/>
            <person name="Pan Y."/>
            <person name="Xia L."/>
            <person name="Li J."/>
            <person name="Zhao F."/>
            <person name="Cao W."/>
        </authorList>
    </citation>
    <scope>NUCLEOTIDE SEQUENCE</scope>
    <source>
        <strain evidence="2">Rsan-2018</strain>
        <tissue evidence="2">Larvae</tissue>
    </source>
</reference>
<evidence type="ECO:0000259" key="1">
    <source>
        <dbReference type="Pfam" id="PF00501"/>
    </source>
</evidence>
<keyword evidence="3" id="KW-1185">Reference proteome</keyword>
<dbReference type="Proteomes" id="UP000821837">
    <property type="component" value="Chromosome 8"/>
</dbReference>
<dbReference type="Gene3D" id="3.40.50.12780">
    <property type="entry name" value="N-terminal domain of ligase-like"/>
    <property type="match status" value="1"/>
</dbReference>
<evidence type="ECO:0000313" key="2">
    <source>
        <dbReference type="EMBL" id="KAH7939470.1"/>
    </source>
</evidence>